<feature type="active site" evidence="2">
    <location>
        <position position="68"/>
    </location>
</feature>
<evidence type="ECO:0000313" key="5">
    <source>
        <dbReference type="EMBL" id="RZC52555.1"/>
    </source>
</evidence>
<dbReference type="GO" id="GO:0006508">
    <property type="term" value="P:proteolysis"/>
    <property type="evidence" value="ECO:0007669"/>
    <property type="project" value="InterPro"/>
</dbReference>
<dbReference type="InterPro" id="IPR032799">
    <property type="entry name" value="TAXi_C"/>
</dbReference>
<dbReference type="Proteomes" id="UP000316621">
    <property type="component" value="Chromosome 2"/>
</dbReference>
<dbReference type="InterPro" id="IPR001461">
    <property type="entry name" value="Aspartic_peptidase_A1"/>
</dbReference>
<dbReference type="Pfam" id="PF14541">
    <property type="entry name" value="TAXi_C"/>
    <property type="match status" value="1"/>
</dbReference>
<dbReference type="Gramene" id="RZC52555">
    <property type="protein sequence ID" value="RZC52555"/>
    <property type="gene ID" value="C5167_020983"/>
</dbReference>
<feature type="domain" description="Peptidase A1" evidence="4">
    <location>
        <begin position="50"/>
        <end position="430"/>
    </location>
</feature>
<dbReference type="EMBL" id="CM010716">
    <property type="protein sequence ID" value="RZC52555.1"/>
    <property type="molecule type" value="Genomic_DNA"/>
</dbReference>
<dbReference type="Gene3D" id="2.40.70.10">
    <property type="entry name" value="Acid Proteases"/>
    <property type="match status" value="2"/>
</dbReference>
<dbReference type="PROSITE" id="PS51767">
    <property type="entry name" value="PEPTIDASE_A1"/>
    <property type="match status" value="1"/>
</dbReference>
<accession>A0A4Y7IYQ7</accession>
<feature type="chain" id="PRO_5021469377" description="Peptidase A1 domain-containing protein" evidence="3">
    <location>
        <begin position="26"/>
        <end position="436"/>
    </location>
</feature>
<reference evidence="5 6" key="1">
    <citation type="journal article" date="2018" name="Science">
        <title>The opium poppy genome and morphinan production.</title>
        <authorList>
            <person name="Guo L."/>
            <person name="Winzer T."/>
            <person name="Yang X."/>
            <person name="Li Y."/>
            <person name="Ning Z."/>
            <person name="He Z."/>
            <person name="Teodor R."/>
            <person name="Lu Y."/>
            <person name="Bowser T.A."/>
            <person name="Graham I.A."/>
            <person name="Ye K."/>
        </authorList>
    </citation>
    <scope>NUCLEOTIDE SEQUENCE [LARGE SCALE GENOMIC DNA]</scope>
    <source>
        <strain evidence="6">cv. HN1</strain>
        <tissue evidence="5">Leaves</tissue>
    </source>
</reference>
<feature type="active site" evidence="2">
    <location>
        <position position="309"/>
    </location>
</feature>
<gene>
    <name evidence="5" type="ORF">C5167_020983</name>
</gene>
<dbReference type="InterPro" id="IPR033121">
    <property type="entry name" value="PEPTIDASE_A1"/>
</dbReference>
<protein>
    <recommendedName>
        <fullName evidence="4">Peptidase A1 domain-containing protein</fullName>
    </recommendedName>
</protein>
<name>A0A4Y7IYQ7_PAPSO</name>
<dbReference type="PANTHER" id="PTHR47965:SF22">
    <property type="entry name" value="EUKARYOTIC ASPARTYL PROTEASE FAMILY PROTEIN"/>
    <property type="match status" value="1"/>
</dbReference>
<proteinExistence type="inferred from homology"/>
<dbReference type="AlphaFoldDB" id="A0A4Y7IYQ7"/>
<keyword evidence="3" id="KW-0732">Signal</keyword>
<dbReference type="PANTHER" id="PTHR47965">
    <property type="entry name" value="ASPARTYL PROTEASE-RELATED"/>
    <property type="match status" value="1"/>
</dbReference>
<keyword evidence="6" id="KW-1185">Reference proteome</keyword>
<dbReference type="OrthoDB" id="2747330at2759"/>
<sequence length="436" mass="47845">MAASCASCITQFSLLLFLFISFAYAQLPSSTSRPASIVFDLDRDPLNLQYMIKINQGTPRAAIKLSLDLGGKLPWLRCQKGYMSSSYRPVKCKSPQCSVVSKPVSCVSCNETKLKTTGCHNNACRVYTSNPVTQSISSGELISDIVTVKSEDVYTIDDGYIISPDMEFSKPGPIVTPRRFTFGCATASNGLRGLAKGAAGVAGIGRSSGLSLVSQFSAAFGLSRIFALELYRSSGTIYFGGGSYVTLNYMMGVIYKRYLTYTPLLINPRRREEYFIDVRSVLIHGKTVPISKKLLSINKKTGVGGTKIDIRIPYTMLETSIYRAFVKVHTEWAKGMNVSRVASVEPFSACYSSSTIPWTTIGNPEPPTVELNFPKNVYWNIVKDLVWINDGVHCLAFVDGGSNPVTSIVIGAHQMGFIEFDISRSRVGFEGPRWIT</sequence>
<organism evidence="5 6">
    <name type="scientific">Papaver somniferum</name>
    <name type="common">Opium poppy</name>
    <dbReference type="NCBI Taxonomy" id="3469"/>
    <lineage>
        <taxon>Eukaryota</taxon>
        <taxon>Viridiplantae</taxon>
        <taxon>Streptophyta</taxon>
        <taxon>Embryophyta</taxon>
        <taxon>Tracheophyta</taxon>
        <taxon>Spermatophyta</taxon>
        <taxon>Magnoliopsida</taxon>
        <taxon>Ranunculales</taxon>
        <taxon>Papaveraceae</taxon>
        <taxon>Papaveroideae</taxon>
        <taxon>Papaver</taxon>
    </lineage>
</organism>
<dbReference type="Pfam" id="PF14543">
    <property type="entry name" value="TAXi_N"/>
    <property type="match status" value="1"/>
</dbReference>
<evidence type="ECO:0000256" key="2">
    <source>
        <dbReference type="PIRSR" id="PIRSR601461-1"/>
    </source>
</evidence>
<evidence type="ECO:0000256" key="1">
    <source>
        <dbReference type="ARBA" id="ARBA00007447"/>
    </source>
</evidence>
<dbReference type="InterPro" id="IPR032861">
    <property type="entry name" value="TAXi_N"/>
</dbReference>
<dbReference type="InterPro" id="IPR021109">
    <property type="entry name" value="Peptidase_aspartic_dom_sf"/>
</dbReference>
<comment type="similarity">
    <text evidence="1">Belongs to the peptidase A1 family.</text>
</comment>
<dbReference type="GO" id="GO:0004190">
    <property type="term" value="F:aspartic-type endopeptidase activity"/>
    <property type="evidence" value="ECO:0007669"/>
    <property type="project" value="InterPro"/>
</dbReference>
<evidence type="ECO:0000259" key="4">
    <source>
        <dbReference type="PROSITE" id="PS51767"/>
    </source>
</evidence>
<evidence type="ECO:0000256" key="3">
    <source>
        <dbReference type="SAM" id="SignalP"/>
    </source>
</evidence>
<evidence type="ECO:0000313" key="6">
    <source>
        <dbReference type="Proteomes" id="UP000316621"/>
    </source>
</evidence>
<feature type="signal peptide" evidence="3">
    <location>
        <begin position="1"/>
        <end position="25"/>
    </location>
</feature>
<dbReference type="SUPFAM" id="SSF50630">
    <property type="entry name" value="Acid proteases"/>
    <property type="match status" value="1"/>
</dbReference>